<sequence>MYEDSVFKLHKIFYIAFKEFYRKYIGMLFAILNSNIS</sequence>
<protein>
    <submittedName>
        <fullName evidence="1">Uncharacterized protein</fullName>
    </submittedName>
</protein>
<organism evidence="1 2">
    <name type="scientific">Desulfosporosinus acidiphilus (strain DSM 22704 / JCM 16185 / SJ4)</name>
    <dbReference type="NCBI Taxonomy" id="646529"/>
    <lineage>
        <taxon>Bacteria</taxon>
        <taxon>Bacillati</taxon>
        <taxon>Bacillota</taxon>
        <taxon>Clostridia</taxon>
        <taxon>Eubacteriales</taxon>
        <taxon>Desulfitobacteriaceae</taxon>
        <taxon>Desulfosporosinus</taxon>
    </lineage>
</organism>
<dbReference type="Proteomes" id="UP000002892">
    <property type="component" value="Chromosome"/>
</dbReference>
<reference evidence="1 2" key="1">
    <citation type="journal article" date="2012" name="J. Bacteriol.">
        <title>Complete genome sequences of Desulfosporosinus orientis DSM765T, Desulfosporosinus youngiae DSM17734T, Desulfosporosinus meridiei DSM13257T, and Desulfosporosinus acidiphilus DSM22704T.</title>
        <authorList>
            <person name="Pester M."/>
            <person name="Brambilla E."/>
            <person name="Alazard D."/>
            <person name="Rattei T."/>
            <person name="Weinmaier T."/>
            <person name="Han J."/>
            <person name="Lucas S."/>
            <person name="Lapidus A."/>
            <person name="Cheng J.F."/>
            <person name="Goodwin L."/>
            <person name="Pitluck S."/>
            <person name="Peters L."/>
            <person name="Ovchinnikova G."/>
            <person name="Teshima H."/>
            <person name="Detter J.C."/>
            <person name="Han C.S."/>
            <person name="Tapia R."/>
            <person name="Land M.L."/>
            <person name="Hauser L."/>
            <person name="Kyrpides N.C."/>
            <person name="Ivanova N.N."/>
            <person name="Pagani I."/>
            <person name="Huntmann M."/>
            <person name="Wei C.L."/>
            <person name="Davenport K.W."/>
            <person name="Daligault H."/>
            <person name="Chain P.S."/>
            <person name="Chen A."/>
            <person name="Mavromatis K."/>
            <person name="Markowitz V."/>
            <person name="Szeto E."/>
            <person name="Mikhailova N."/>
            <person name="Pati A."/>
            <person name="Wagner M."/>
            <person name="Woyke T."/>
            <person name="Ollivier B."/>
            <person name="Klenk H.P."/>
            <person name="Spring S."/>
            <person name="Loy A."/>
        </authorList>
    </citation>
    <scope>NUCLEOTIDE SEQUENCE [LARGE SCALE GENOMIC DNA]</scope>
    <source>
        <strain evidence="2">DSM 22704 / JCM 16185 / SJ4</strain>
    </source>
</reference>
<proteinExistence type="predicted"/>
<name>I4D4W1_DESAJ</name>
<dbReference type="AlphaFoldDB" id="I4D4W1"/>
<accession>I4D4W1</accession>
<dbReference type="EMBL" id="CP003639">
    <property type="protein sequence ID" value="AFM40835.1"/>
    <property type="molecule type" value="Genomic_DNA"/>
</dbReference>
<dbReference type="KEGG" id="dai:Desaci_1856"/>
<dbReference type="HOGENOM" id="CLU_3342878_0_0_9"/>
<evidence type="ECO:0000313" key="1">
    <source>
        <dbReference type="EMBL" id="AFM40835.1"/>
    </source>
</evidence>
<keyword evidence="2" id="KW-1185">Reference proteome</keyword>
<evidence type="ECO:0000313" key="2">
    <source>
        <dbReference type="Proteomes" id="UP000002892"/>
    </source>
</evidence>
<gene>
    <name evidence="1" type="ordered locus">Desaci_1856</name>
</gene>